<dbReference type="Proteomes" id="UP000004095">
    <property type="component" value="Unassembled WGS sequence"/>
</dbReference>
<keyword evidence="1" id="KW-0732">Signal</keyword>
<keyword evidence="3" id="KW-1185">Reference proteome</keyword>
<evidence type="ECO:0000313" key="3">
    <source>
        <dbReference type="Proteomes" id="UP000004095"/>
    </source>
</evidence>
<protein>
    <submittedName>
        <fullName evidence="2">Uncharacterized protein</fullName>
    </submittedName>
</protein>
<reference evidence="2 3" key="1">
    <citation type="submission" date="2007-01" db="EMBL/GenBank/DDBJ databases">
        <authorList>
            <person name="Haygood M."/>
            <person name="Podell S."/>
            <person name="Anderson C."/>
            <person name="Hopkinson B."/>
            <person name="Roe K."/>
            <person name="Barbeau K."/>
            <person name="Gaasterland T."/>
            <person name="Ferriera S."/>
            <person name="Johnson J."/>
            <person name="Kravitz S."/>
            <person name="Beeson K."/>
            <person name="Sutton G."/>
            <person name="Rogers Y.-H."/>
            <person name="Friedman R."/>
            <person name="Frazier M."/>
            <person name="Venter J.C."/>
        </authorList>
    </citation>
    <scope>NUCLEOTIDE SEQUENCE [LARGE SCALE GENOMIC DNA]</scope>
    <source>
        <strain evidence="2 3">ATCC 23134</strain>
    </source>
</reference>
<sequence length="173" mass="19132">MKNYHKILLVTLFCLGAYSSQAQTKLFRFVNDRSNLAITTKLNAANPTHLVGSPRSKENSLSQFFIVLPRVDGRVRINSASNPLLYLGLNANGDIVIDSEDNLQSYSWSIDFAGIGTKNGAIGYCVLSDPTDHTKVMMIEPNGQFKMVNVENGLPAGQEPNFRFLLETKADTF</sequence>
<evidence type="ECO:0000256" key="1">
    <source>
        <dbReference type="SAM" id="SignalP"/>
    </source>
</evidence>
<feature type="signal peptide" evidence="1">
    <location>
        <begin position="1"/>
        <end position="22"/>
    </location>
</feature>
<dbReference type="RefSeq" id="WP_002695889.1">
    <property type="nucleotide sequence ID" value="NZ_AAWS01000010.1"/>
</dbReference>
<dbReference type="EMBL" id="AAWS01000010">
    <property type="protein sequence ID" value="EAY29519.1"/>
    <property type="molecule type" value="Genomic_DNA"/>
</dbReference>
<name>A1ZIY3_MICM2</name>
<organism evidence="2 3">
    <name type="scientific">Microscilla marina ATCC 23134</name>
    <dbReference type="NCBI Taxonomy" id="313606"/>
    <lineage>
        <taxon>Bacteria</taxon>
        <taxon>Pseudomonadati</taxon>
        <taxon>Bacteroidota</taxon>
        <taxon>Cytophagia</taxon>
        <taxon>Cytophagales</taxon>
        <taxon>Microscillaceae</taxon>
        <taxon>Microscilla</taxon>
    </lineage>
</organism>
<accession>A1ZIY3</accession>
<gene>
    <name evidence="2" type="ORF">M23134_00403</name>
</gene>
<comment type="caution">
    <text evidence="2">The sequence shown here is derived from an EMBL/GenBank/DDBJ whole genome shotgun (WGS) entry which is preliminary data.</text>
</comment>
<proteinExistence type="predicted"/>
<dbReference type="OrthoDB" id="1424764at2"/>
<dbReference type="AlphaFoldDB" id="A1ZIY3"/>
<feature type="chain" id="PRO_5002641940" evidence="1">
    <location>
        <begin position="23"/>
        <end position="173"/>
    </location>
</feature>
<evidence type="ECO:0000313" key="2">
    <source>
        <dbReference type="EMBL" id="EAY29519.1"/>
    </source>
</evidence>